<keyword evidence="2" id="KW-0805">Transcription regulation</keyword>
<feature type="domain" description="HTH myb-type" evidence="9">
    <location>
        <begin position="43"/>
        <end position="98"/>
    </location>
</feature>
<feature type="compositionally biased region" description="Low complexity" evidence="7">
    <location>
        <begin position="579"/>
        <end position="591"/>
    </location>
</feature>
<feature type="region of interest" description="Disordered" evidence="7">
    <location>
        <begin position="1502"/>
        <end position="1553"/>
    </location>
</feature>
<evidence type="ECO:0000256" key="1">
    <source>
        <dbReference type="ARBA" id="ARBA00022737"/>
    </source>
</evidence>
<evidence type="ECO:0000259" key="9">
    <source>
        <dbReference type="PROSITE" id="PS51294"/>
    </source>
</evidence>
<dbReference type="eggNOG" id="KOG0048">
    <property type="taxonomic scope" value="Eukaryota"/>
</dbReference>
<feature type="region of interest" description="Disordered" evidence="7">
    <location>
        <begin position="925"/>
        <end position="944"/>
    </location>
</feature>
<dbReference type="CDD" id="cd00167">
    <property type="entry name" value="SANT"/>
    <property type="match status" value="3"/>
</dbReference>
<dbReference type="Gene3D" id="1.10.10.60">
    <property type="entry name" value="Homeodomain-like"/>
    <property type="match status" value="3"/>
</dbReference>
<keyword evidence="5" id="KW-0539">Nucleus</keyword>
<evidence type="ECO:0000256" key="4">
    <source>
        <dbReference type="ARBA" id="ARBA00023163"/>
    </source>
</evidence>
<evidence type="ECO:0000256" key="7">
    <source>
        <dbReference type="SAM" id="MobiDB-lite"/>
    </source>
</evidence>
<evidence type="ECO:0000256" key="5">
    <source>
        <dbReference type="ARBA" id="ARBA00023242"/>
    </source>
</evidence>
<feature type="compositionally biased region" description="Polar residues" evidence="7">
    <location>
        <begin position="482"/>
        <end position="494"/>
    </location>
</feature>
<dbReference type="HOGENOM" id="CLU_245798_0_0_1"/>
<keyword evidence="4" id="KW-0804">Transcription</keyword>
<dbReference type="SMART" id="SM00717">
    <property type="entry name" value="SANT"/>
    <property type="match status" value="3"/>
</dbReference>
<feature type="region of interest" description="Disordered" evidence="7">
    <location>
        <begin position="763"/>
        <end position="787"/>
    </location>
</feature>
<evidence type="ECO:0000256" key="2">
    <source>
        <dbReference type="ARBA" id="ARBA00023015"/>
    </source>
</evidence>
<feature type="compositionally biased region" description="Acidic residues" evidence="7">
    <location>
        <begin position="852"/>
        <end position="883"/>
    </location>
</feature>
<feature type="domain" description="Myb-like" evidence="8">
    <location>
        <begin position="43"/>
        <end position="94"/>
    </location>
</feature>
<feature type="compositionally biased region" description="Basic and acidic residues" evidence="7">
    <location>
        <begin position="723"/>
        <end position="733"/>
    </location>
</feature>
<feature type="domain" description="HTH myb-type" evidence="9">
    <location>
        <begin position="147"/>
        <end position="201"/>
    </location>
</feature>
<dbReference type="GO" id="GO:0042796">
    <property type="term" value="P:snRNA transcription by RNA polymerase III"/>
    <property type="evidence" value="ECO:0007669"/>
    <property type="project" value="TreeGrafter"/>
</dbReference>
<dbReference type="OrthoDB" id="2143914at2759"/>
<feature type="region of interest" description="Disordered" evidence="7">
    <location>
        <begin position="460"/>
        <end position="494"/>
    </location>
</feature>
<dbReference type="STRING" id="312017.I7MJY0"/>
<dbReference type="Proteomes" id="UP000009168">
    <property type="component" value="Unassembled WGS sequence"/>
</dbReference>
<dbReference type="RefSeq" id="XP_001027888.1">
    <property type="nucleotide sequence ID" value="XM_001027888.3"/>
</dbReference>
<dbReference type="InterPro" id="IPR001005">
    <property type="entry name" value="SANT/Myb"/>
</dbReference>
<evidence type="ECO:0000313" key="10">
    <source>
        <dbReference type="EMBL" id="EAS07646.1"/>
    </source>
</evidence>
<evidence type="ECO:0000313" key="11">
    <source>
        <dbReference type="Proteomes" id="UP000009168"/>
    </source>
</evidence>
<feature type="region of interest" description="Disordered" evidence="7">
    <location>
        <begin position="991"/>
        <end position="1011"/>
    </location>
</feature>
<protein>
    <submittedName>
        <fullName evidence="10">Myb-like DNA-binding domain protein</fullName>
    </submittedName>
</protein>
<feature type="coiled-coil region" evidence="6">
    <location>
        <begin position="230"/>
        <end position="257"/>
    </location>
</feature>
<name>I7MJY0_TETTS</name>
<feature type="domain" description="Myb-like" evidence="8">
    <location>
        <begin position="95"/>
        <end position="146"/>
    </location>
</feature>
<feature type="domain" description="HTH myb-type" evidence="9">
    <location>
        <begin position="99"/>
        <end position="146"/>
    </location>
</feature>
<feature type="region of interest" description="Disordered" evidence="7">
    <location>
        <begin position="1436"/>
        <end position="1457"/>
    </location>
</feature>
<feature type="compositionally biased region" description="Polar residues" evidence="7">
    <location>
        <begin position="1521"/>
        <end position="1530"/>
    </location>
</feature>
<sequence>MKSLINQEEKYDQIEMSPNQLKIEETQDEVYSNSNQIIQSQSNDTKKTNKWTQKEDEALKKLVQSFGEKNWRKISGMMEGRSAIQCLHRWSKILKPGLVKGPWTADEDEKLIYWVQQYGPYKWSQCSELITGRSGKQCRERWFNNLNPNVKKGNWTQEEDNAIFRGYLSHGSSWSKIAKNLEGRTENSVKNRFYSTVRKLLSDMEKKGKYVNQDNECDIKNIIQQSLSEYSSSQNMIKLLNEELDQENQQRRKSSTTVTNSASIQDCNEINMNLTLQTQESKGEHKEQLQKLDIQNIQDINNESNDIIQNITDDLSNQNQKNQIIAQKNPSDKEILLQTSDNFQQDLEKDDIQKDQYQILNKDFPQNQQYENGNHEQINRQNIEEKLQKQNNSISPQNIVSQQQNQLQLQNPTLQSQQLQIKLKDEYSQQNCLYRLILEGNVSIKKTTSMRDYSLYQKNKAKTRSKKYQKESSDDFKKNMQTDDASPSSQRSQDQYPISFNAQNQIFQNGLSQKGSINYELSKEEKMMVQVSQFHNDIPQNQLKVFNEQMFIKQTISQQEQNNKNTKSQKKQILSQLGKNSSQVQNGKNNNSNLSYLLKEKLMSINQLSKLKNSEQKREDSESRDDSLSQVSSEANIDFQPKKGNSKQSIPTVLEQAQKLQKEIEEKQKQLLMLSLEGKVDKKKQKKGYYDQIDESKLIQNKQIDGQQKLIKVKEEYQDDEYSLNKDKSEFKNSRKQQKPQKVQIDHEQQKQLLQKMLQSQQNKKLNNQNEVNPQSKEENLPNNKLNNFNKKLQSQLKILNTLNTLKLQNKFNKNYDSSESDDLNFNTQKSEGEDDQIDEDNFNKNELGYDQQDDDEEEEEGEEEDDDDDEDEDDNDEEDDDEYNKNGTGSKQISNKLMKYLSSSFAKLMHSITQKYSKKYQIAKQNKANKKNQMKQQAHKQKSLDQLLQAQQYIQKNNNNLSSQKYINILQNQNVVNQKNKNQNRNNIQQFEKNNNKKQKKDVESNSQSENKIQNNIENNNKLNQKLQQQIIEGKDNQSNQINNVDFNQQQSLMISQQQKYIQQELNKQENQQSLLLKMDASKKQQAKKNKTQNTQSKQLQENTNDINKQNQNSQMEIESMSLSSDKSVKLGQETQVKDENKNNIINKKKQIADLNKNNSGGNILQQDNFMKDSDFSLSSQIQQNSSQENIRMNHSYPQINGQSNIQLSQVSQKDQSSIYTGEILNLSQESFAQDLSKQNLNQNGEKLKYNTLDSQMYKMNNPISNNMAKVNNSNNLQNKSVSNQKSNINQANAFLSIMSQIPQDASKSDDRIDYLISQLQSLETLLNTTKQELNKLESTIKEPDPNTQQNQSPTLLHNDEMSNMGILSNHNLNFINFNQYHNPNLSMQQTYNHSDELDSSLIHQSEYKQSNLKQLSKYHSQNSQNQKLHNNLMQNSYEGSSNHSHNINQTQDEEKMHDNNQNHISDIHSIDFAFDNKYSNEDMNYIGGQEHEKDLYHLGNISPSPIKNNQYRHKDNNQHNDSSQNMQEKSADDIAINEETESDNSYLNKKDSSKMDAFKVIA</sequence>
<gene>
    <name evidence="10" type="ORF">TTHERM_00496990</name>
</gene>
<feature type="region of interest" description="Disordered" evidence="7">
    <location>
        <begin position="610"/>
        <end position="650"/>
    </location>
</feature>
<dbReference type="Pfam" id="PF13921">
    <property type="entry name" value="Myb_DNA-bind_6"/>
    <property type="match status" value="1"/>
</dbReference>
<dbReference type="FunFam" id="1.10.10.60:FF:000010">
    <property type="entry name" value="Transcriptional activator Myb isoform A"/>
    <property type="match status" value="1"/>
</dbReference>
<feature type="compositionally biased region" description="Polar residues" evidence="7">
    <location>
        <begin position="1436"/>
        <end position="1452"/>
    </location>
</feature>
<dbReference type="PROSITE" id="PS51294">
    <property type="entry name" value="HTH_MYB"/>
    <property type="match status" value="3"/>
</dbReference>
<dbReference type="PANTHER" id="PTHR46621">
    <property type="entry name" value="SNRNA-ACTIVATING PROTEIN COMPLEX SUBUNIT 4"/>
    <property type="match status" value="1"/>
</dbReference>
<feature type="region of interest" description="Disordered" evidence="7">
    <location>
        <begin position="1083"/>
        <end position="1137"/>
    </location>
</feature>
<dbReference type="GO" id="GO:0042795">
    <property type="term" value="P:snRNA transcription by RNA polymerase II"/>
    <property type="evidence" value="ECO:0007669"/>
    <property type="project" value="TreeGrafter"/>
</dbReference>
<evidence type="ECO:0000256" key="3">
    <source>
        <dbReference type="ARBA" id="ARBA00023125"/>
    </source>
</evidence>
<dbReference type="InParanoid" id="I7MJY0"/>
<reference evidence="11" key="1">
    <citation type="journal article" date="2006" name="PLoS Biol.">
        <title>Macronuclear genome sequence of the ciliate Tetrahymena thermophila, a model eukaryote.</title>
        <authorList>
            <person name="Eisen J.A."/>
            <person name="Coyne R.S."/>
            <person name="Wu M."/>
            <person name="Wu D."/>
            <person name="Thiagarajan M."/>
            <person name="Wortman J.R."/>
            <person name="Badger J.H."/>
            <person name="Ren Q."/>
            <person name="Amedeo P."/>
            <person name="Jones K.M."/>
            <person name="Tallon L.J."/>
            <person name="Delcher A.L."/>
            <person name="Salzberg S.L."/>
            <person name="Silva J.C."/>
            <person name="Haas B.J."/>
            <person name="Majoros W.H."/>
            <person name="Farzad M."/>
            <person name="Carlton J.M."/>
            <person name="Smith R.K. Jr."/>
            <person name="Garg J."/>
            <person name="Pearlman R.E."/>
            <person name="Karrer K.M."/>
            <person name="Sun L."/>
            <person name="Manning G."/>
            <person name="Elde N.C."/>
            <person name="Turkewitz A.P."/>
            <person name="Asai D.J."/>
            <person name="Wilkes D.E."/>
            <person name="Wang Y."/>
            <person name="Cai H."/>
            <person name="Collins K."/>
            <person name="Stewart B.A."/>
            <person name="Lee S.R."/>
            <person name="Wilamowska K."/>
            <person name="Weinberg Z."/>
            <person name="Ruzzo W.L."/>
            <person name="Wloga D."/>
            <person name="Gaertig J."/>
            <person name="Frankel J."/>
            <person name="Tsao C.-C."/>
            <person name="Gorovsky M.A."/>
            <person name="Keeling P.J."/>
            <person name="Waller R.F."/>
            <person name="Patron N.J."/>
            <person name="Cherry J.M."/>
            <person name="Stover N.A."/>
            <person name="Krieger C.J."/>
            <person name="del Toro C."/>
            <person name="Ryder H.F."/>
            <person name="Williamson S.C."/>
            <person name="Barbeau R.A."/>
            <person name="Hamilton E.P."/>
            <person name="Orias E."/>
        </authorList>
    </citation>
    <scope>NUCLEOTIDE SEQUENCE [LARGE SCALE GENOMIC DNA]</scope>
    <source>
        <strain evidence="11">SB210</strain>
    </source>
</reference>
<feature type="compositionally biased region" description="Basic and acidic residues" evidence="7">
    <location>
        <begin position="468"/>
        <end position="481"/>
    </location>
</feature>
<dbReference type="PANTHER" id="PTHR46621:SF1">
    <property type="entry name" value="SNRNA-ACTIVATING PROTEIN COMPLEX SUBUNIT 4"/>
    <property type="match status" value="1"/>
</dbReference>
<organism evidence="10 11">
    <name type="scientific">Tetrahymena thermophila (strain SB210)</name>
    <dbReference type="NCBI Taxonomy" id="312017"/>
    <lineage>
        <taxon>Eukaryota</taxon>
        <taxon>Sar</taxon>
        <taxon>Alveolata</taxon>
        <taxon>Ciliophora</taxon>
        <taxon>Intramacronucleata</taxon>
        <taxon>Oligohymenophorea</taxon>
        <taxon>Hymenostomatida</taxon>
        <taxon>Tetrahymenina</taxon>
        <taxon>Tetrahymenidae</taxon>
        <taxon>Tetrahymena</taxon>
    </lineage>
</organism>
<feature type="region of interest" description="Disordered" evidence="7">
    <location>
        <begin position="558"/>
        <end position="591"/>
    </location>
</feature>
<feature type="region of interest" description="Disordered" evidence="7">
    <location>
        <begin position="719"/>
        <end position="748"/>
    </location>
</feature>
<keyword evidence="11" id="KW-1185">Reference proteome</keyword>
<keyword evidence="6" id="KW-0175">Coiled coil</keyword>
<dbReference type="GeneID" id="7829366"/>
<dbReference type="Pfam" id="PF00249">
    <property type="entry name" value="Myb_DNA-binding"/>
    <property type="match status" value="1"/>
</dbReference>
<keyword evidence="1" id="KW-0677">Repeat</keyword>
<feature type="coiled-coil region" evidence="6">
    <location>
        <begin position="650"/>
        <end position="677"/>
    </location>
</feature>
<feature type="domain" description="Myb-like" evidence="8">
    <location>
        <begin position="147"/>
        <end position="197"/>
    </location>
</feature>
<dbReference type="GO" id="GO:0019185">
    <property type="term" value="C:snRNA-activating protein complex"/>
    <property type="evidence" value="ECO:0007669"/>
    <property type="project" value="TreeGrafter"/>
</dbReference>
<feature type="compositionally biased region" description="Basic residues" evidence="7">
    <location>
        <begin position="928"/>
        <end position="942"/>
    </location>
</feature>
<dbReference type="KEGG" id="tet:TTHERM_00496990"/>
<accession>I7MJY0</accession>
<proteinExistence type="predicted"/>
<dbReference type="EMBL" id="GG662212">
    <property type="protein sequence ID" value="EAS07646.1"/>
    <property type="molecule type" value="Genomic_DNA"/>
</dbReference>
<dbReference type="GO" id="GO:0001006">
    <property type="term" value="F:RNA polymerase III type 3 promoter sequence-specific DNA binding"/>
    <property type="evidence" value="ECO:0007669"/>
    <property type="project" value="TreeGrafter"/>
</dbReference>
<keyword evidence="3 10" id="KW-0238">DNA-binding</keyword>
<dbReference type="SUPFAM" id="SSF46689">
    <property type="entry name" value="Homeodomain-like"/>
    <property type="match status" value="2"/>
</dbReference>
<dbReference type="GO" id="GO:0000978">
    <property type="term" value="F:RNA polymerase II cis-regulatory region sequence-specific DNA binding"/>
    <property type="evidence" value="ECO:0007669"/>
    <property type="project" value="TreeGrafter"/>
</dbReference>
<dbReference type="InterPro" id="IPR017930">
    <property type="entry name" value="Myb_dom"/>
</dbReference>
<dbReference type="PROSITE" id="PS50090">
    <property type="entry name" value="MYB_LIKE"/>
    <property type="match status" value="3"/>
</dbReference>
<evidence type="ECO:0000256" key="6">
    <source>
        <dbReference type="SAM" id="Coils"/>
    </source>
</evidence>
<evidence type="ECO:0000259" key="8">
    <source>
        <dbReference type="PROSITE" id="PS50090"/>
    </source>
</evidence>
<dbReference type="InterPro" id="IPR009057">
    <property type="entry name" value="Homeodomain-like_sf"/>
</dbReference>
<feature type="region of interest" description="Disordered" evidence="7">
    <location>
        <begin position="814"/>
        <end position="892"/>
    </location>
</feature>
<feature type="compositionally biased region" description="Polar residues" evidence="7">
    <location>
        <begin position="1101"/>
        <end position="1127"/>
    </location>
</feature>
<dbReference type="InterPro" id="IPR051575">
    <property type="entry name" value="Myb-like_DNA-bd"/>
</dbReference>
<feature type="compositionally biased region" description="Basic and acidic residues" evidence="7">
    <location>
        <begin position="612"/>
        <end position="627"/>
    </location>
</feature>